<keyword evidence="2 5" id="KW-0812">Transmembrane</keyword>
<feature type="transmembrane region" description="Helical" evidence="5">
    <location>
        <begin position="100"/>
        <end position="116"/>
    </location>
</feature>
<feature type="domain" description="Sugar phosphate transporter" evidence="6">
    <location>
        <begin position="40"/>
        <end position="317"/>
    </location>
</feature>
<name>A0AAX4P7T6_9CHLO</name>
<feature type="transmembrane region" description="Helical" evidence="5">
    <location>
        <begin position="210"/>
        <end position="231"/>
    </location>
</feature>
<comment type="subcellular location">
    <subcellularLocation>
        <location evidence="1">Membrane</location>
        <topology evidence="1">Multi-pass membrane protein</topology>
    </subcellularLocation>
</comment>
<keyword evidence="8" id="KW-1185">Reference proteome</keyword>
<dbReference type="PANTHER" id="PTHR11132">
    <property type="entry name" value="SOLUTE CARRIER FAMILY 35"/>
    <property type="match status" value="1"/>
</dbReference>
<keyword evidence="4 5" id="KW-0472">Membrane</keyword>
<dbReference type="InterPro" id="IPR004853">
    <property type="entry name" value="Sugar_P_trans_dom"/>
</dbReference>
<evidence type="ECO:0000256" key="5">
    <source>
        <dbReference type="SAM" id="Phobius"/>
    </source>
</evidence>
<feature type="transmembrane region" description="Helical" evidence="5">
    <location>
        <begin position="301"/>
        <end position="320"/>
    </location>
</feature>
<evidence type="ECO:0000256" key="2">
    <source>
        <dbReference type="ARBA" id="ARBA00022692"/>
    </source>
</evidence>
<gene>
    <name evidence="7" type="ORF">HKI87_05g39440</name>
</gene>
<evidence type="ECO:0000259" key="6">
    <source>
        <dbReference type="Pfam" id="PF03151"/>
    </source>
</evidence>
<keyword evidence="3 5" id="KW-1133">Transmembrane helix</keyword>
<feature type="transmembrane region" description="Helical" evidence="5">
    <location>
        <begin position="128"/>
        <end position="147"/>
    </location>
</feature>
<accession>A0AAX4P7T6</accession>
<feature type="transmembrane region" description="Helical" evidence="5">
    <location>
        <begin position="274"/>
        <end position="295"/>
    </location>
</feature>
<dbReference type="GO" id="GO:0016020">
    <property type="term" value="C:membrane"/>
    <property type="evidence" value="ECO:0007669"/>
    <property type="project" value="UniProtKB-SubCell"/>
</dbReference>
<dbReference type="AlphaFoldDB" id="A0AAX4P7T6"/>
<evidence type="ECO:0000256" key="1">
    <source>
        <dbReference type="ARBA" id="ARBA00004141"/>
    </source>
</evidence>
<feature type="transmembrane region" description="Helical" evidence="5">
    <location>
        <begin position="247"/>
        <end position="267"/>
    </location>
</feature>
<feature type="transmembrane region" description="Helical" evidence="5">
    <location>
        <begin position="154"/>
        <end position="172"/>
    </location>
</feature>
<dbReference type="Pfam" id="PF03151">
    <property type="entry name" value="TPT"/>
    <property type="match status" value="1"/>
</dbReference>
<evidence type="ECO:0000256" key="4">
    <source>
        <dbReference type="ARBA" id="ARBA00023136"/>
    </source>
</evidence>
<dbReference type="EMBL" id="CP151505">
    <property type="protein sequence ID" value="WZN62407.1"/>
    <property type="molecule type" value="Genomic_DNA"/>
</dbReference>
<dbReference type="InterPro" id="IPR050186">
    <property type="entry name" value="TPT_transporter"/>
</dbReference>
<evidence type="ECO:0000256" key="3">
    <source>
        <dbReference type="ARBA" id="ARBA00022989"/>
    </source>
</evidence>
<feature type="transmembrane region" description="Helical" evidence="5">
    <location>
        <begin position="65"/>
        <end position="88"/>
    </location>
</feature>
<feature type="transmembrane region" description="Helical" evidence="5">
    <location>
        <begin position="34"/>
        <end position="53"/>
    </location>
</feature>
<dbReference type="Proteomes" id="UP001472866">
    <property type="component" value="Chromosome 05"/>
</dbReference>
<reference evidence="7 8" key="1">
    <citation type="submission" date="2024-03" db="EMBL/GenBank/DDBJ databases">
        <title>Complete genome sequence of the green alga Chloropicon roscoffensis RCC1871.</title>
        <authorList>
            <person name="Lemieux C."/>
            <person name="Pombert J.-F."/>
            <person name="Otis C."/>
            <person name="Turmel M."/>
        </authorList>
    </citation>
    <scope>NUCLEOTIDE SEQUENCE [LARGE SCALE GENOMIC DNA]</scope>
    <source>
        <strain evidence="7 8">RCC1871</strain>
    </source>
</reference>
<protein>
    <submittedName>
        <fullName evidence="7">GDP-fucose transporter</fullName>
    </submittedName>
</protein>
<sequence>MKYQKLPTSMNGSGDPEQGKVASSAAAKAGPSKALITFAVAFYATCSSTMLVINKLAVYHVQAPSFVLFCQVAATAIAVYSASGAGLVKADKFEWSKVKAFFFVVAAFVAAIFTNMKTLQYANVETFIVFRSSTPLLVAFLDFAFLGRALPSPRSWGSLFFILVGAFGYMSVDSTFEVRSYSWACAWYAVFCFDQIYIKHVCNTVEMTNWGRVLYTNTMSMPLCFLVSLLFREDQVLMSMEWNFNQVFFLSLSCAAGVGMSYSAFLLRSSVSATSFTVVGIMCKIATVVINLMIWDNHASTQGLAALFICLSAGVLYRQAPMRNQVNSSK</sequence>
<proteinExistence type="predicted"/>
<evidence type="ECO:0000313" key="8">
    <source>
        <dbReference type="Proteomes" id="UP001472866"/>
    </source>
</evidence>
<evidence type="ECO:0000313" key="7">
    <source>
        <dbReference type="EMBL" id="WZN62407.1"/>
    </source>
</evidence>
<organism evidence="7 8">
    <name type="scientific">Chloropicon roscoffensis</name>
    <dbReference type="NCBI Taxonomy" id="1461544"/>
    <lineage>
        <taxon>Eukaryota</taxon>
        <taxon>Viridiplantae</taxon>
        <taxon>Chlorophyta</taxon>
        <taxon>Chloropicophyceae</taxon>
        <taxon>Chloropicales</taxon>
        <taxon>Chloropicaceae</taxon>
        <taxon>Chloropicon</taxon>
    </lineage>
</organism>